<dbReference type="AlphaFoldDB" id="A0A371YN68"/>
<evidence type="ECO:0000313" key="2">
    <source>
        <dbReference type="Proteomes" id="UP000240957"/>
    </source>
</evidence>
<organism evidence="1 2">
    <name type="scientific">Acinetobacter sichuanensis</name>
    <dbReference type="NCBI Taxonomy" id="2136183"/>
    <lineage>
        <taxon>Bacteria</taxon>
        <taxon>Pseudomonadati</taxon>
        <taxon>Pseudomonadota</taxon>
        <taxon>Gammaproteobacteria</taxon>
        <taxon>Moraxellales</taxon>
        <taxon>Moraxellaceae</taxon>
        <taxon>Acinetobacter</taxon>
    </lineage>
</organism>
<dbReference type="EMBL" id="PYIX02000025">
    <property type="protein sequence ID" value="RFC82916.1"/>
    <property type="molecule type" value="Genomic_DNA"/>
</dbReference>
<gene>
    <name evidence="1" type="ORF">C9E89_014335</name>
</gene>
<protein>
    <submittedName>
        <fullName evidence="1">Uncharacterized protein</fullName>
    </submittedName>
</protein>
<sequence length="131" mass="14783">MIFLCCGLSHSNLSFAQDHQKLTQAEYDERIAYYTQEVNATKKILDESDQADAVTQKKAFCSRMNAYQQIADISKNNAQLNTASIMLMISNQFLERQKQSLTDSGMTEKVFCAAVVHKMSGNDIKMAENDK</sequence>
<evidence type="ECO:0000313" key="1">
    <source>
        <dbReference type="EMBL" id="RFC82916.1"/>
    </source>
</evidence>
<name>A0A371YN68_9GAMM</name>
<proteinExistence type="predicted"/>
<reference evidence="1 2" key="1">
    <citation type="submission" date="2018-08" db="EMBL/GenBank/DDBJ databases">
        <title>The draft genome of Acinetobacter sichuanensis strain WCHAc060041.</title>
        <authorList>
            <person name="Qin J."/>
            <person name="Feng Y."/>
            <person name="Zong Z."/>
        </authorList>
    </citation>
    <scope>NUCLEOTIDE SEQUENCE [LARGE SCALE GENOMIC DNA]</scope>
    <source>
        <strain evidence="1 2">WCHAc060041</strain>
    </source>
</reference>
<dbReference type="Proteomes" id="UP000240957">
    <property type="component" value="Unassembled WGS sequence"/>
</dbReference>
<dbReference type="OrthoDB" id="6712147at2"/>
<accession>A0A371YN68</accession>
<comment type="caution">
    <text evidence="1">The sequence shown here is derived from an EMBL/GenBank/DDBJ whole genome shotgun (WGS) entry which is preliminary data.</text>
</comment>